<dbReference type="AlphaFoldDB" id="G3Q7E6"/>
<organism evidence="1">
    <name type="scientific">Gasterosteus aculeatus</name>
    <name type="common">Three-spined stickleback</name>
    <dbReference type="NCBI Taxonomy" id="69293"/>
    <lineage>
        <taxon>Eukaryota</taxon>
        <taxon>Metazoa</taxon>
        <taxon>Chordata</taxon>
        <taxon>Craniata</taxon>
        <taxon>Vertebrata</taxon>
        <taxon>Euteleostomi</taxon>
        <taxon>Actinopterygii</taxon>
        <taxon>Neopterygii</taxon>
        <taxon>Teleostei</taxon>
        <taxon>Neoteleostei</taxon>
        <taxon>Acanthomorphata</taxon>
        <taxon>Eupercaria</taxon>
        <taxon>Perciformes</taxon>
        <taxon>Cottioidei</taxon>
        <taxon>Gasterosteales</taxon>
        <taxon>Gasterosteidae</taxon>
        <taxon>Gasterosteus</taxon>
    </lineage>
</organism>
<dbReference type="Ensembl" id="ENSGACT00000025857.1">
    <property type="protein sequence ID" value="ENSGACP00000025806.1"/>
    <property type="gene ID" value="ENSGACG00000019524.1"/>
</dbReference>
<reference evidence="1" key="1">
    <citation type="submission" date="2006-01" db="EMBL/GenBank/DDBJ databases">
        <authorList>
            <person name="Lindblad-Toh K."/>
            <person name="Mauceli E."/>
            <person name="Grabherr M."/>
            <person name="Chang J.L."/>
            <person name="Lander E.S."/>
        </authorList>
    </citation>
    <scope>NUCLEOTIDE SEQUENCE [LARGE SCALE GENOMIC DNA]</scope>
</reference>
<accession>G3Q7E6</accession>
<name>G3Q7E6_GASAC</name>
<evidence type="ECO:0000313" key="1">
    <source>
        <dbReference type="Ensembl" id="ENSGACP00000025806.1"/>
    </source>
</evidence>
<reference evidence="1" key="2">
    <citation type="submission" date="2024-04" db="UniProtKB">
        <authorList>
            <consortium name="Ensembl"/>
        </authorList>
    </citation>
    <scope>IDENTIFICATION</scope>
</reference>
<sequence length="170" mass="18705">MHRFVIRPRPFCPAADAVVILSIPLKAGLEYRPHGGPGAEPHTVVVGCRSSKSSILMTVAGPIAGRSRGSFTSFSCPGSQKAVGNFRGRRLAPRLLVVTGCSRDPVFTCVWPFTIRYATCISRAPLESHINYMYRYQCSSRTLSKDVSQHHQTVPGDHLNLLTHTLNFLI</sequence>
<proteinExistence type="predicted"/>
<dbReference type="InParanoid" id="G3Q7E6"/>
<protein>
    <submittedName>
        <fullName evidence="1">Uncharacterized protein</fullName>
    </submittedName>
</protein>